<dbReference type="AlphaFoldDB" id="A0AAE0CHF9"/>
<evidence type="ECO:0000313" key="4">
    <source>
        <dbReference type="Proteomes" id="UP001190700"/>
    </source>
</evidence>
<feature type="compositionally biased region" description="Low complexity" evidence="2">
    <location>
        <begin position="246"/>
        <end position="265"/>
    </location>
</feature>
<organism evidence="3 4">
    <name type="scientific">Cymbomonas tetramitiformis</name>
    <dbReference type="NCBI Taxonomy" id="36881"/>
    <lineage>
        <taxon>Eukaryota</taxon>
        <taxon>Viridiplantae</taxon>
        <taxon>Chlorophyta</taxon>
        <taxon>Pyramimonadophyceae</taxon>
        <taxon>Pyramimonadales</taxon>
        <taxon>Pyramimonadaceae</taxon>
        <taxon>Cymbomonas</taxon>
    </lineage>
</organism>
<sequence length="265" mass="29908">MEAQHESDSKVIGELQENLYAEQSSRAQERSQLAQDAESLRDRLAELEGENASATRERFGALEEERAAILAKDLAVQDKERVEQEIRSMCERLLKAEADSERLQIENDGLRNDLEKASKQRDNHCAHAELLLKEKNRLGVQLAGFKKETHEEDGTDEYAFSQRLKSAKGGKATVLQDNRTMKGPVIAAKQQPTQQAFHRLEIERDSLMERVKGLEKEKEALTTRFRAATDARRRLEKIAQKNYYRPSSASSSPVSATSSPGSVLR</sequence>
<proteinExistence type="predicted"/>
<name>A0AAE0CHF9_9CHLO</name>
<feature type="region of interest" description="Disordered" evidence="2">
    <location>
        <begin position="238"/>
        <end position="265"/>
    </location>
</feature>
<dbReference type="Proteomes" id="UP001190700">
    <property type="component" value="Unassembled WGS sequence"/>
</dbReference>
<feature type="compositionally biased region" description="Polar residues" evidence="2">
    <location>
        <begin position="21"/>
        <end position="34"/>
    </location>
</feature>
<feature type="region of interest" description="Disordered" evidence="2">
    <location>
        <begin position="21"/>
        <end position="58"/>
    </location>
</feature>
<evidence type="ECO:0000256" key="2">
    <source>
        <dbReference type="SAM" id="MobiDB-lite"/>
    </source>
</evidence>
<keyword evidence="1" id="KW-0175">Coiled coil</keyword>
<protein>
    <submittedName>
        <fullName evidence="3">Uncharacterized protein</fullName>
    </submittedName>
</protein>
<dbReference type="EMBL" id="LGRX02023560">
    <property type="protein sequence ID" value="KAK3254463.1"/>
    <property type="molecule type" value="Genomic_DNA"/>
</dbReference>
<comment type="caution">
    <text evidence="3">The sequence shown here is derived from an EMBL/GenBank/DDBJ whole genome shotgun (WGS) entry which is preliminary data.</text>
</comment>
<evidence type="ECO:0000256" key="1">
    <source>
        <dbReference type="SAM" id="Coils"/>
    </source>
</evidence>
<keyword evidence="4" id="KW-1185">Reference proteome</keyword>
<gene>
    <name evidence="3" type="ORF">CYMTET_36322</name>
</gene>
<accession>A0AAE0CHF9</accession>
<feature type="coiled-coil region" evidence="1">
    <location>
        <begin position="197"/>
        <end position="231"/>
    </location>
</feature>
<evidence type="ECO:0000313" key="3">
    <source>
        <dbReference type="EMBL" id="KAK3254463.1"/>
    </source>
</evidence>
<reference evidence="3 4" key="1">
    <citation type="journal article" date="2015" name="Genome Biol. Evol.">
        <title>Comparative Genomics of a Bacterivorous Green Alga Reveals Evolutionary Causalities and Consequences of Phago-Mixotrophic Mode of Nutrition.</title>
        <authorList>
            <person name="Burns J.A."/>
            <person name="Paasch A."/>
            <person name="Narechania A."/>
            <person name="Kim E."/>
        </authorList>
    </citation>
    <scope>NUCLEOTIDE SEQUENCE [LARGE SCALE GENOMIC DNA]</scope>
    <source>
        <strain evidence="3 4">PLY_AMNH</strain>
    </source>
</reference>